<dbReference type="RefSeq" id="WP_275681963.1">
    <property type="nucleotide sequence ID" value="NZ_JAJLJH010000002.1"/>
</dbReference>
<evidence type="ECO:0000313" key="9">
    <source>
        <dbReference type="Proteomes" id="UP001139353"/>
    </source>
</evidence>
<keyword evidence="2" id="KW-1003">Cell membrane</keyword>
<evidence type="ECO:0000256" key="3">
    <source>
        <dbReference type="ARBA" id="ARBA00022692"/>
    </source>
</evidence>
<feature type="transmembrane region" description="Helical" evidence="6">
    <location>
        <begin position="179"/>
        <end position="199"/>
    </location>
</feature>
<feature type="transmembrane region" description="Helical" evidence="6">
    <location>
        <begin position="238"/>
        <end position="259"/>
    </location>
</feature>
<feature type="transmembrane region" description="Helical" evidence="6">
    <location>
        <begin position="57"/>
        <end position="77"/>
    </location>
</feature>
<dbReference type="InterPro" id="IPR000620">
    <property type="entry name" value="EamA_dom"/>
</dbReference>
<gene>
    <name evidence="8" type="ORF">LPC04_09415</name>
</gene>
<dbReference type="InterPro" id="IPR051258">
    <property type="entry name" value="Diverse_Substrate_Transporter"/>
</dbReference>
<comment type="subcellular location">
    <subcellularLocation>
        <location evidence="1">Cell membrane</location>
        <topology evidence="1">Multi-pass membrane protein</topology>
    </subcellularLocation>
</comment>
<feature type="transmembrane region" description="Helical" evidence="6">
    <location>
        <begin position="149"/>
        <end position="167"/>
    </location>
</feature>
<evidence type="ECO:0000256" key="5">
    <source>
        <dbReference type="ARBA" id="ARBA00023136"/>
    </source>
</evidence>
<protein>
    <submittedName>
        <fullName evidence="8">DMT family transporter</fullName>
    </submittedName>
</protein>
<feature type="transmembrane region" description="Helical" evidence="6">
    <location>
        <begin position="32"/>
        <end position="51"/>
    </location>
</feature>
<evidence type="ECO:0000256" key="1">
    <source>
        <dbReference type="ARBA" id="ARBA00004651"/>
    </source>
</evidence>
<evidence type="ECO:0000259" key="7">
    <source>
        <dbReference type="Pfam" id="PF00892"/>
    </source>
</evidence>
<dbReference type="Pfam" id="PF00892">
    <property type="entry name" value="EamA"/>
    <property type="match status" value="2"/>
</dbReference>
<dbReference type="PANTHER" id="PTHR42920:SF5">
    <property type="entry name" value="EAMA DOMAIN-CONTAINING PROTEIN"/>
    <property type="match status" value="1"/>
</dbReference>
<evidence type="ECO:0000256" key="6">
    <source>
        <dbReference type="SAM" id="Phobius"/>
    </source>
</evidence>
<evidence type="ECO:0000313" key="8">
    <source>
        <dbReference type="EMBL" id="MCK9685925.1"/>
    </source>
</evidence>
<sequence length="328" mass="34798">MTQPVQADASTFDDVVLPSQTHVPLTRARSNALLLLVAVIWGSAFVAQSFAMRSLGSLMFTGLRFALGAAVVAPFAWREWRMLRARNRQPRPRDLVHIAGLGTLLFLGAAMQQVGMQTTTVTNAGFLTALYIPLVPVLGWIASRHLPHWTTWLAAAGCVAGSWLLTGGGSLANFRTGDWWIIASSLPWAVHVMLVGRAANKLHGAMLVACGQFIACSALALVLGLATEPVTAHGVGQAFGAIVYTGVLSVGIGFTLQVVAQRHSRPADSAIVLSSESVFSAAAGALFMGDRIGATGLFGCALILACVLMVQLQPIVWRWFADSNRKPA</sequence>
<dbReference type="AlphaFoldDB" id="A0A9X2C2F9"/>
<feature type="transmembrane region" description="Helical" evidence="6">
    <location>
        <begin position="295"/>
        <end position="317"/>
    </location>
</feature>
<dbReference type="InterPro" id="IPR037185">
    <property type="entry name" value="EmrE-like"/>
</dbReference>
<comment type="caution">
    <text evidence="8">The sequence shown here is derived from an EMBL/GenBank/DDBJ whole genome shotgun (WGS) entry which is preliminary data.</text>
</comment>
<reference evidence="8" key="1">
    <citation type="submission" date="2021-11" db="EMBL/GenBank/DDBJ databases">
        <title>BS-T2-15 a new species belonging to the Comamonadaceae family isolated from the soil of a French oak forest.</title>
        <authorList>
            <person name="Mieszkin S."/>
            <person name="Alain K."/>
        </authorList>
    </citation>
    <scope>NUCLEOTIDE SEQUENCE</scope>
    <source>
        <strain evidence="8">BS-T2-15</strain>
    </source>
</reference>
<name>A0A9X2C2F9_9BURK</name>
<dbReference type="PANTHER" id="PTHR42920">
    <property type="entry name" value="OS03G0707200 PROTEIN-RELATED"/>
    <property type="match status" value="1"/>
</dbReference>
<dbReference type="EMBL" id="JAJLJH010000002">
    <property type="protein sequence ID" value="MCK9685925.1"/>
    <property type="molecule type" value="Genomic_DNA"/>
</dbReference>
<dbReference type="Proteomes" id="UP001139353">
    <property type="component" value="Unassembled WGS sequence"/>
</dbReference>
<organism evidence="8 9">
    <name type="scientific">Scleromatobacter humisilvae</name>
    <dbReference type="NCBI Taxonomy" id="2897159"/>
    <lineage>
        <taxon>Bacteria</taxon>
        <taxon>Pseudomonadati</taxon>
        <taxon>Pseudomonadota</taxon>
        <taxon>Betaproteobacteria</taxon>
        <taxon>Burkholderiales</taxon>
        <taxon>Sphaerotilaceae</taxon>
        <taxon>Scleromatobacter</taxon>
    </lineage>
</organism>
<keyword evidence="9" id="KW-1185">Reference proteome</keyword>
<feature type="transmembrane region" description="Helical" evidence="6">
    <location>
        <begin position="206"/>
        <end position="226"/>
    </location>
</feature>
<feature type="transmembrane region" description="Helical" evidence="6">
    <location>
        <begin position="98"/>
        <end position="115"/>
    </location>
</feature>
<keyword evidence="5 6" id="KW-0472">Membrane</keyword>
<evidence type="ECO:0000256" key="2">
    <source>
        <dbReference type="ARBA" id="ARBA00022475"/>
    </source>
</evidence>
<evidence type="ECO:0000256" key="4">
    <source>
        <dbReference type="ARBA" id="ARBA00022989"/>
    </source>
</evidence>
<feature type="transmembrane region" description="Helical" evidence="6">
    <location>
        <begin position="121"/>
        <end position="142"/>
    </location>
</feature>
<accession>A0A9X2C2F9</accession>
<proteinExistence type="predicted"/>
<keyword evidence="3 6" id="KW-0812">Transmembrane</keyword>
<feature type="domain" description="EamA" evidence="7">
    <location>
        <begin position="176"/>
        <end position="310"/>
    </location>
</feature>
<dbReference type="GO" id="GO:0005886">
    <property type="term" value="C:plasma membrane"/>
    <property type="evidence" value="ECO:0007669"/>
    <property type="project" value="UniProtKB-SubCell"/>
</dbReference>
<dbReference type="SUPFAM" id="SSF103481">
    <property type="entry name" value="Multidrug resistance efflux transporter EmrE"/>
    <property type="match status" value="2"/>
</dbReference>
<keyword evidence="4 6" id="KW-1133">Transmembrane helix</keyword>
<feature type="domain" description="EamA" evidence="7">
    <location>
        <begin position="32"/>
        <end position="166"/>
    </location>
</feature>